<dbReference type="InterPro" id="IPR001650">
    <property type="entry name" value="Helicase_C-like"/>
</dbReference>
<dbReference type="EMBL" id="SLVJ01000001">
    <property type="protein sequence ID" value="TCM70919.1"/>
    <property type="molecule type" value="Genomic_DNA"/>
</dbReference>
<keyword evidence="9 12" id="KW-0238">DNA-binding</keyword>
<dbReference type="PANTHER" id="PTHR30580">
    <property type="entry name" value="PRIMOSOMAL PROTEIN N"/>
    <property type="match status" value="1"/>
</dbReference>
<dbReference type="GO" id="GO:0008270">
    <property type="term" value="F:zinc ion binding"/>
    <property type="evidence" value="ECO:0007669"/>
    <property type="project" value="UniProtKB-UniRule"/>
</dbReference>
<evidence type="ECO:0000256" key="9">
    <source>
        <dbReference type="ARBA" id="ARBA00023125"/>
    </source>
</evidence>
<dbReference type="GO" id="GO:0006310">
    <property type="term" value="P:DNA recombination"/>
    <property type="evidence" value="ECO:0007669"/>
    <property type="project" value="InterPro"/>
</dbReference>
<dbReference type="GO" id="GO:0016887">
    <property type="term" value="F:ATP hydrolysis activity"/>
    <property type="evidence" value="ECO:0007669"/>
    <property type="project" value="RHEA"/>
</dbReference>
<evidence type="ECO:0000256" key="8">
    <source>
        <dbReference type="ARBA" id="ARBA00022840"/>
    </source>
</evidence>
<comment type="similarity">
    <text evidence="12">Belongs to the helicase family. PriA subfamily.</text>
</comment>
<feature type="binding site" evidence="12">
    <location>
        <position position="445"/>
    </location>
    <ligand>
        <name>Zn(2+)</name>
        <dbReference type="ChEBI" id="CHEBI:29105"/>
        <label>1</label>
    </ligand>
</feature>
<accession>A0A4R1Y3M9</accession>
<keyword evidence="15" id="KW-1185">Reference proteome</keyword>
<keyword evidence="5 12" id="KW-0378">Hydrolase</keyword>
<comment type="cofactor">
    <cofactor evidence="12">
        <name>Zn(2+)</name>
        <dbReference type="ChEBI" id="CHEBI:29105"/>
    </cofactor>
    <text evidence="12">Binds 2 zinc ions per subunit.</text>
</comment>
<dbReference type="Pfam" id="PF17764">
    <property type="entry name" value="PriA_3primeBD"/>
    <property type="match status" value="1"/>
</dbReference>
<keyword evidence="1 12" id="KW-0639">Primosome</keyword>
<dbReference type="InterPro" id="IPR042115">
    <property type="entry name" value="PriA_3primeBD_sf"/>
</dbReference>
<dbReference type="Pfam" id="PF18074">
    <property type="entry name" value="PriA_C"/>
    <property type="match status" value="1"/>
</dbReference>
<evidence type="ECO:0000256" key="2">
    <source>
        <dbReference type="ARBA" id="ARBA00022705"/>
    </source>
</evidence>
<dbReference type="FunFam" id="3.40.1440.60:FF:000001">
    <property type="entry name" value="Primosomal protein N"/>
    <property type="match status" value="1"/>
</dbReference>
<keyword evidence="6 12" id="KW-0347">Helicase</keyword>
<feature type="binding site" evidence="12">
    <location>
        <position position="473"/>
    </location>
    <ligand>
        <name>Zn(2+)</name>
        <dbReference type="ChEBI" id="CHEBI:29105"/>
        <label>2</label>
    </ligand>
</feature>
<feature type="domain" description="Helicase ATP-binding" evidence="13">
    <location>
        <begin position="220"/>
        <end position="386"/>
    </location>
</feature>
<dbReference type="InterPro" id="IPR014001">
    <property type="entry name" value="Helicase_ATP-bd"/>
</dbReference>
<dbReference type="SMART" id="SM00487">
    <property type="entry name" value="DEXDc"/>
    <property type="match status" value="1"/>
</dbReference>
<evidence type="ECO:0000256" key="3">
    <source>
        <dbReference type="ARBA" id="ARBA00022723"/>
    </source>
</evidence>
<dbReference type="GO" id="GO:0003677">
    <property type="term" value="F:DNA binding"/>
    <property type="evidence" value="ECO:0007669"/>
    <property type="project" value="UniProtKB-UniRule"/>
</dbReference>
<name>A0A4R1Y3M9_ACICA</name>
<dbReference type="InterPro" id="IPR005259">
    <property type="entry name" value="PriA"/>
</dbReference>
<evidence type="ECO:0000256" key="5">
    <source>
        <dbReference type="ARBA" id="ARBA00022801"/>
    </source>
</evidence>
<comment type="function">
    <text evidence="12">Initiates the restart of stalled replication forks, which reloads the replicative helicase on sites other than the origin of replication. Recognizes and binds to abandoned replication forks and remodels them to uncover a helicase loading site. Promotes assembly of the primosome at these replication forks.</text>
</comment>
<keyword evidence="4 12" id="KW-0547">Nucleotide-binding</keyword>
<evidence type="ECO:0000256" key="11">
    <source>
        <dbReference type="ARBA" id="ARBA00048988"/>
    </source>
</evidence>
<gene>
    <name evidence="12" type="primary">priA</name>
    <name evidence="14" type="ORF">EC844_101193</name>
</gene>
<evidence type="ECO:0000256" key="12">
    <source>
        <dbReference type="HAMAP-Rule" id="MF_00983"/>
    </source>
</evidence>
<dbReference type="AlphaFoldDB" id="A0A4R1Y3M9"/>
<dbReference type="InterPro" id="IPR041236">
    <property type="entry name" value="PriA_C"/>
</dbReference>
<dbReference type="GO" id="GO:1990077">
    <property type="term" value="C:primosome complex"/>
    <property type="evidence" value="ECO:0007669"/>
    <property type="project" value="UniProtKB-UniRule"/>
</dbReference>
<comment type="catalytic activity">
    <reaction evidence="11 12">
        <text>ATP + H2O = ADP + phosphate + H(+)</text>
        <dbReference type="Rhea" id="RHEA:13065"/>
        <dbReference type="ChEBI" id="CHEBI:15377"/>
        <dbReference type="ChEBI" id="CHEBI:15378"/>
        <dbReference type="ChEBI" id="CHEBI:30616"/>
        <dbReference type="ChEBI" id="CHEBI:43474"/>
        <dbReference type="ChEBI" id="CHEBI:456216"/>
        <dbReference type="EC" id="5.6.2.4"/>
    </reaction>
</comment>
<protein>
    <recommendedName>
        <fullName evidence="12">Replication restart protein PriA</fullName>
    </recommendedName>
    <alternativeName>
        <fullName evidence="12">ATP-dependent DNA helicase PriA</fullName>
        <ecNumber evidence="12">5.6.2.4</ecNumber>
    </alternativeName>
    <alternativeName>
        <fullName evidence="12">DNA 3'-5' helicase PriA</fullName>
    </alternativeName>
</protein>
<feature type="binding site" evidence="12">
    <location>
        <position position="457"/>
    </location>
    <ligand>
        <name>Zn(2+)</name>
        <dbReference type="ChEBI" id="CHEBI:29105"/>
        <label>2</label>
    </ligand>
</feature>
<feature type="binding site" evidence="12">
    <location>
        <position position="486"/>
    </location>
    <ligand>
        <name>Zn(2+)</name>
        <dbReference type="ChEBI" id="CHEBI:29105"/>
        <label>1</label>
    </ligand>
</feature>
<dbReference type="OrthoDB" id="9759544at2"/>
<evidence type="ECO:0000256" key="4">
    <source>
        <dbReference type="ARBA" id="ARBA00022741"/>
    </source>
</evidence>
<feature type="binding site" evidence="12">
    <location>
        <position position="448"/>
    </location>
    <ligand>
        <name>Zn(2+)</name>
        <dbReference type="ChEBI" id="CHEBI:29105"/>
        <label>1</label>
    </ligand>
</feature>
<dbReference type="PANTHER" id="PTHR30580:SF0">
    <property type="entry name" value="PRIMOSOMAL PROTEIN N"/>
    <property type="match status" value="1"/>
</dbReference>
<keyword evidence="10 12" id="KW-0413">Isomerase</keyword>
<keyword evidence="8 12" id="KW-0067">ATP-binding</keyword>
<organism evidence="14 15">
    <name type="scientific">Acinetobacter calcoaceticus</name>
    <dbReference type="NCBI Taxonomy" id="471"/>
    <lineage>
        <taxon>Bacteria</taxon>
        <taxon>Pseudomonadati</taxon>
        <taxon>Pseudomonadota</taxon>
        <taxon>Gammaproteobacteria</taxon>
        <taxon>Moraxellales</taxon>
        <taxon>Moraxellaceae</taxon>
        <taxon>Acinetobacter</taxon>
        <taxon>Acinetobacter calcoaceticus/baumannii complex</taxon>
    </lineage>
</organism>
<evidence type="ECO:0000256" key="10">
    <source>
        <dbReference type="ARBA" id="ARBA00023235"/>
    </source>
</evidence>
<dbReference type="GO" id="GO:0005524">
    <property type="term" value="F:ATP binding"/>
    <property type="evidence" value="ECO:0007669"/>
    <property type="project" value="UniProtKB-UniRule"/>
</dbReference>
<comment type="subunit">
    <text evidence="12">Component of the replication restart primosome.</text>
</comment>
<dbReference type="Pfam" id="PF00270">
    <property type="entry name" value="DEAD"/>
    <property type="match status" value="1"/>
</dbReference>
<dbReference type="InterPro" id="IPR011545">
    <property type="entry name" value="DEAD/DEAH_box_helicase_dom"/>
</dbReference>
<feature type="binding site" evidence="12">
    <location>
        <position position="489"/>
    </location>
    <ligand>
        <name>Zn(2+)</name>
        <dbReference type="ChEBI" id="CHEBI:29105"/>
        <label>1</label>
    </ligand>
</feature>
<feature type="binding site" evidence="12">
    <location>
        <position position="476"/>
    </location>
    <ligand>
        <name>Zn(2+)</name>
        <dbReference type="ChEBI" id="CHEBI:29105"/>
        <label>2</label>
    </ligand>
</feature>
<dbReference type="CDD" id="cd17929">
    <property type="entry name" value="DEXHc_priA"/>
    <property type="match status" value="1"/>
</dbReference>
<dbReference type="GO" id="GO:0043138">
    <property type="term" value="F:3'-5' DNA helicase activity"/>
    <property type="evidence" value="ECO:0007669"/>
    <property type="project" value="UniProtKB-EC"/>
</dbReference>
<dbReference type="EC" id="5.6.2.4" evidence="12"/>
<dbReference type="InterPro" id="IPR041222">
    <property type="entry name" value="PriA_3primeBD"/>
</dbReference>
<dbReference type="SMART" id="SM00490">
    <property type="entry name" value="HELICc"/>
    <property type="match status" value="1"/>
</dbReference>
<comment type="caution">
    <text evidence="14">The sequence shown here is derived from an EMBL/GenBank/DDBJ whole genome shotgun (WGS) entry which is preliminary data.</text>
</comment>
<evidence type="ECO:0000313" key="14">
    <source>
        <dbReference type="EMBL" id="TCM70919.1"/>
    </source>
</evidence>
<evidence type="ECO:0000256" key="6">
    <source>
        <dbReference type="ARBA" id="ARBA00022806"/>
    </source>
</evidence>
<evidence type="ECO:0000313" key="15">
    <source>
        <dbReference type="Proteomes" id="UP000294963"/>
    </source>
</evidence>
<feature type="binding site" evidence="12">
    <location>
        <position position="454"/>
    </location>
    <ligand>
        <name>Zn(2+)</name>
        <dbReference type="ChEBI" id="CHEBI:29105"/>
        <label>2</label>
    </ligand>
</feature>
<keyword evidence="3 12" id="KW-0479">Metal-binding</keyword>
<proteinExistence type="inferred from homology"/>
<keyword evidence="2 12" id="KW-0235">DNA replication</keyword>
<dbReference type="NCBIfam" id="NF004067">
    <property type="entry name" value="PRK05580.1-4"/>
    <property type="match status" value="1"/>
</dbReference>
<dbReference type="CDD" id="cd18804">
    <property type="entry name" value="SF2_C_priA"/>
    <property type="match status" value="1"/>
</dbReference>
<dbReference type="GO" id="GO:0006269">
    <property type="term" value="P:DNA replication, synthesis of primer"/>
    <property type="evidence" value="ECO:0007669"/>
    <property type="project" value="UniProtKB-KW"/>
</dbReference>
<dbReference type="GO" id="GO:0006270">
    <property type="term" value="P:DNA replication initiation"/>
    <property type="evidence" value="ECO:0007669"/>
    <property type="project" value="TreeGrafter"/>
</dbReference>
<dbReference type="NCBIfam" id="TIGR00595">
    <property type="entry name" value="priA"/>
    <property type="match status" value="1"/>
</dbReference>
<evidence type="ECO:0000256" key="1">
    <source>
        <dbReference type="ARBA" id="ARBA00022515"/>
    </source>
</evidence>
<dbReference type="FunFam" id="3.40.50.300:FF:000489">
    <property type="entry name" value="Primosome assembly protein PriA"/>
    <property type="match status" value="1"/>
</dbReference>
<reference evidence="14 15" key="1">
    <citation type="submission" date="2019-03" db="EMBL/GenBank/DDBJ databases">
        <title>Genomic analyses of the natural microbiome of Caenorhabditis elegans.</title>
        <authorList>
            <person name="Samuel B."/>
        </authorList>
    </citation>
    <scope>NUCLEOTIDE SEQUENCE [LARGE SCALE GENOMIC DNA]</scope>
    <source>
        <strain evidence="14 15">JUb89</strain>
    </source>
</reference>
<keyword evidence="7 12" id="KW-0862">Zinc</keyword>
<dbReference type="Proteomes" id="UP000294963">
    <property type="component" value="Unassembled WGS sequence"/>
</dbReference>
<evidence type="ECO:0000256" key="7">
    <source>
        <dbReference type="ARBA" id="ARBA00022833"/>
    </source>
</evidence>
<dbReference type="PROSITE" id="PS51192">
    <property type="entry name" value="HELICASE_ATP_BIND_1"/>
    <property type="match status" value="1"/>
</dbReference>
<dbReference type="Gene3D" id="3.40.1440.60">
    <property type="entry name" value="PriA, 3(prime) DNA-binding domain"/>
    <property type="match status" value="1"/>
</dbReference>
<sequence>MPNTANLNANPYRVRVAVPVHIYDCFDYKLSADQYAQAQLGARVAVSFGRQKLIGVIVEKLPLDTPVNPKFQLKAIDALLDEDAILNAEVLTLLTWSAQYYQFPLGEVIQTALPSLLRQGKPYNLLARVWKVLNLQAEDLIKRSEKQQHAYKILKLHPQGTLEHILNFSGIETATLKALEKKGIIHCELEKQDFSPEPIQLAQMPLTPNSDQKLAIEHILKAKNKYQAFLLDGLTGSGKTEVYLQVMHEVLKQGKQVLVLVPEIGLTPQTISRFQSRFHCHIALLHSGLNDTKRLQAWQQAETGRATIILGTRSAIYSPLPNLGLIILDEEHDLSFKQQEGFRYHARDVGMYRAAMAKCPIVLGSATPSIDSYHLVEQGKLTCLELNQRAGNASLPKMHVIDLKIAPKKHGLSLQLIEQIGKCLERKEQVLIFLNRRGYAPVVLCEQCAWQANCPHCDAHFTLHYQPYTHLHCHHCGTIQRMPDACPQCNQVSLKPIGMGTAKVEASLQELFPDQLIIRVDRDSTSRVGSWEKIQEKIHKSESAILLGTQMLAKGHHFPYVTLVAILDIDAGLLSVDFRAPERTAQLIIQVAGRSGRGEKKGDVYLQTLRPEHPLLNTLIDADYRSFAQQTLNERKQAQLPPYRYAALLRCESKDQDKNQHFLKQMTDLLRQQSEPQLIEIWGPIPAPMERKAGRFQAHVVLLSAERAKMHWQINRWWQQLLKAKPSDLKISIDMDPQELN</sequence>
<dbReference type="HAMAP" id="MF_00983">
    <property type="entry name" value="PriA"/>
    <property type="match status" value="1"/>
</dbReference>
<evidence type="ECO:0000259" key="13">
    <source>
        <dbReference type="PROSITE" id="PS51192"/>
    </source>
</evidence>
<dbReference type="SUPFAM" id="SSF52540">
    <property type="entry name" value="P-loop containing nucleoside triphosphate hydrolases"/>
    <property type="match status" value="2"/>
</dbReference>
<dbReference type="Gene3D" id="3.40.50.300">
    <property type="entry name" value="P-loop containing nucleotide triphosphate hydrolases"/>
    <property type="match status" value="2"/>
</dbReference>
<dbReference type="GO" id="GO:0006302">
    <property type="term" value="P:double-strand break repair"/>
    <property type="evidence" value="ECO:0007669"/>
    <property type="project" value="InterPro"/>
</dbReference>
<comment type="catalytic activity">
    <reaction evidence="12">
        <text>Couples ATP hydrolysis with the unwinding of duplex DNA by translocating in the 3'-5' direction.</text>
        <dbReference type="EC" id="5.6.2.4"/>
    </reaction>
</comment>
<dbReference type="InterPro" id="IPR027417">
    <property type="entry name" value="P-loop_NTPase"/>
</dbReference>